<dbReference type="InterPro" id="IPR050306">
    <property type="entry name" value="PfkB_Carbo_kinase"/>
</dbReference>
<organism evidence="5 6">
    <name type="scientific">Pannonibacter indicus</name>
    <dbReference type="NCBI Taxonomy" id="466044"/>
    <lineage>
        <taxon>Bacteria</taxon>
        <taxon>Pseudomonadati</taxon>
        <taxon>Pseudomonadota</taxon>
        <taxon>Alphaproteobacteria</taxon>
        <taxon>Hyphomicrobiales</taxon>
        <taxon>Stappiaceae</taxon>
        <taxon>Pannonibacter</taxon>
    </lineage>
</organism>
<evidence type="ECO:0000256" key="3">
    <source>
        <dbReference type="ARBA" id="ARBA00022777"/>
    </source>
</evidence>
<sequence>MTSAVDIVCLGEPMVELNQHEAGGAYHPGFGGDVSNAAVAAARQGARVALATALGTDVFGDSLRAMWKAESVDDSEVKANPDAPTGIYFVTHGADGHRFSYRRAGSAASLYQPRDLPKDMLAKTRVLHFSAISQAISASACDACFAAVEQVRAAGGLISYDTNLRLALWPLARARAVIRSTIGMADIILPGLDDARQICHAQDADGIAGELLGLGAKVVALTMGGDGVLIATAERRETLAAHKVKAVDATGAGDAFDGAFLAEYLRSGDAFAAAAHANAAAALSVTGYGAVAPLPRRADVEAFLAGKAG</sequence>
<reference evidence="6" key="1">
    <citation type="submission" date="2015-08" db="EMBL/GenBank/DDBJ databases">
        <authorList>
            <person name="Varghese N."/>
        </authorList>
    </citation>
    <scope>NUCLEOTIDE SEQUENCE [LARGE SCALE GENOMIC DNA]</scope>
    <source>
        <strain evidence="6">DSM 23407</strain>
    </source>
</reference>
<dbReference type="EMBL" id="CYHE01000021">
    <property type="protein sequence ID" value="CUB00763.1"/>
    <property type="molecule type" value="Genomic_DNA"/>
</dbReference>
<dbReference type="InterPro" id="IPR002139">
    <property type="entry name" value="Ribo/fructo_kinase"/>
</dbReference>
<dbReference type="GO" id="GO:0019698">
    <property type="term" value="P:D-galacturonate catabolic process"/>
    <property type="evidence" value="ECO:0007669"/>
    <property type="project" value="TreeGrafter"/>
</dbReference>
<dbReference type="InterPro" id="IPR011611">
    <property type="entry name" value="PfkB_dom"/>
</dbReference>
<evidence type="ECO:0000259" key="4">
    <source>
        <dbReference type="Pfam" id="PF00294"/>
    </source>
</evidence>
<evidence type="ECO:0000313" key="6">
    <source>
        <dbReference type="Proteomes" id="UP000183900"/>
    </source>
</evidence>
<dbReference type="PANTHER" id="PTHR43085">
    <property type="entry name" value="HEXOKINASE FAMILY MEMBER"/>
    <property type="match status" value="1"/>
</dbReference>
<dbReference type="SUPFAM" id="SSF53613">
    <property type="entry name" value="Ribokinase-like"/>
    <property type="match status" value="1"/>
</dbReference>
<keyword evidence="2" id="KW-0808">Transferase</keyword>
<dbReference type="Proteomes" id="UP000183900">
    <property type="component" value="Unassembled WGS sequence"/>
</dbReference>
<evidence type="ECO:0000256" key="1">
    <source>
        <dbReference type="ARBA" id="ARBA00010688"/>
    </source>
</evidence>
<gene>
    <name evidence="5" type="ORF">Ga0061067_12127</name>
</gene>
<dbReference type="RefSeq" id="WP_055457120.1">
    <property type="nucleotide sequence ID" value="NZ_CYHE01000021.1"/>
</dbReference>
<dbReference type="GO" id="GO:0008673">
    <property type="term" value="F:2-dehydro-3-deoxygluconokinase activity"/>
    <property type="evidence" value="ECO:0007669"/>
    <property type="project" value="TreeGrafter"/>
</dbReference>
<dbReference type="PANTHER" id="PTHR43085:SF15">
    <property type="entry name" value="2-DEHYDRO-3-DEOXYGLUCONOKINASE"/>
    <property type="match status" value="1"/>
</dbReference>
<name>A0A0K6ICJ5_9HYPH</name>
<keyword evidence="3 5" id="KW-0418">Kinase</keyword>
<dbReference type="Pfam" id="PF00294">
    <property type="entry name" value="PfkB"/>
    <property type="match status" value="1"/>
</dbReference>
<keyword evidence="6" id="KW-1185">Reference proteome</keyword>
<feature type="domain" description="Carbohydrate kinase PfkB" evidence="4">
    <location>
        <begin position="7"/>
        <end position="295"/>
    </location>
</feature>
<dbReference type="GO" id="GO:0005829">
    <property type="term" value="C:cytosol"/>
    <property type="evidence" value="ECO:0007669"/>
    <property type="project" value="TreeGrafter"/>
</dbReference>
<dbReference type="PRINTS" id="PR00990">
    <property type="entry name" value="RIBOKINASE"/>
</dbReference>
<comment type="similarity">
    <text evidence="1">Belongs to the carbohydrate kinase PfkB family.</text>
</comment>
<protein>
    <submittedName>
        <fullName evidence="5">Sugar or nucleoside kinase, ribokinase family</fullName>
    </submittedName>
</protein>
<proteinExistence type="inferred from homology"/>
<dbReference type="InterPro" id="IPR029056">
    <property type="entry name" value="Ribokinase-like"/>
</dbReference>
<dbReference type="CDD" id="cd01166">
    <property type="entry name" value="KdgK"/>
    <property type="match status" value="1"/>
</dbReference>
<evidence type="ECO:0000256" key="2">
    <source>
        <dbReference type="ARBA" id="ARBA00022679"/>
    </source>
</evidence>
<dbReference type="OrthoDB" id="9813569at2"/>
<dbReference type="Gene3D" id="3.40.1190.20">
    <property type="match status" value="1"/>
</dbReference>
<accession>A0A0K6ICJ5</accession>
<evidence type="ECO:0000313" key="5">
    <source>
        <dbReference type="EMBL" id="CUB00763.1"/>
    </source>
</evidence>
<dbReference type="AlphaFoldDB" id="A0A0K6ICJ5"/>
<dbReference type="GO" id="GO:0042840">
    <property type="term" value="P:D-glucuronate catabolic process"/>
    <property type="evidence" value="ECO:0007669"/>
    <property type="project" value="TreeGrafter"/>
</dbReference>
<dbReference type="GO" id="GO:0006974">
    <property type="term" value="P:DNA damage response"/>
    <property type="evidence" value="ECO:0007669"/>
    <property type="project" value="TreeGrafter"/>
</dbReference>